<dbReference type="Gene3D" id="1.10.287.130">
    <property type="match status" value="1"/>
</dbReference>
<dbReference type="OrthoDB" id="5524356at2"/>
<dbReference type="Pfam" id="PF13185">
    <property type="entry name" value="GAF_2"/>
    <property type="match status" value="3"/>
</dbReference>
<evidence type="ECO:0000259" key="8">
    <source>
        <dbReference type="PROSITE" id="PS50112"/>
    </source>
</evidence>
<dbReference type="InterPro" id="IPR004358">
    <property type="entry name" value="Sig_transdc_His_kin-like_C"/>
</dbReference>
<protein>
    <recommendedName>
        <fullName evidence="2">histidine kinase</fullName>
        <ecNumber evidence="2">2.7.13.3</ecNumber>
    </recommendedName>
</protein>
<dbReference type="CDD" id="cd00082">
    <property type="entry name" value="HisKA"/>
    <property type="match status" value="1"/>
</dbReference>
<dbReference type="InterPro" id="IPR003018">
    <property type="entry name" value="GAF"/>
</dbReference>
<dbReference type="AlphaFoldDB" id="E8U310"/>
<dbReference type="SMART" id="SM00387">
    <property type="entry name" value="HATPase_c"/>
    <property type="match status" value="1"/>
</dbReference>
<organism evidence="9 10">
    <name type="scientific">Deinococcus maricopensis (strain DSM 21211 / LMG 22137 / NRRL B-23946 / LB-34)</name>
    <dbReference type="NCBI Taxonomy" id="709986"/>
    <lineage>
        <taxon>Bacteria</taxon>
        <taxon>Thermotogati</taxon>
        <taxon>Deinococcota</taxon>
        <taxon>Deinococci</taxon>
        <taxon>Deinococcales</taxon>
        <taxon>Deinococcaceae</taxon>
        <taxon>Deinococcus</taxon>
    </lineage>
</organism>
<dbReference type="PANTHER" id="PTHR42878:SF15">
    <property type="entry name" value="BACTERIOPHYTOCHROME"/>
    <property type="match status" value="1"/>
</dbReference>
<dbReference type="InterPro" id="IPR029016">
    <property type="entry name" value="GAF-like_dom_sf"/>
</dbReference>
<evidence type="ECO:0000256" key="2">
    <source>
        <dbReference type="ARBA" id="ARBA00012438"/>
    </source>
</evidence>
<dbReference type="FunFam" id="3.30.565.10:FF:000006">
    <property type="entry name" value="Sensor histidine kinase WalK"/>
    <property type="match status" value="1"/>
</dbReference>
<dbReference type="Gene3D" id="3.30.450.20">
    <property type="entry name" value="PAS domain"/>
    <property type="match status" value="1"/>
</dbReference>
<feature type="domain" description="PAS" evidence="8">
    <location>
        <begin position="9"/>
        <end position="56"/>
    </location>
</feature>
<dbReference type="SMART" id="SM00091">
    <property type="entry name" value="PAS"/>
    <property type="match status" value="1"/>
</dbReference>
<comment type="catalytic activity">
    <reaction evidence="1">
        <text>ATP + protein L-histidine = ADP + protein N-phospho-L-histidine.</text>
        <dbReference type="EC" id="2.7.13.3"/>
    </reaction>
</comment>
<gene>
    <name evidence="9" type="ordered locus">Deima_0084</name>
</gene>
<dbReference type="InterPro" id="IPR005467">
    <property type="entry name" value="His_kinase_dom"/>
</dbReference>
<keyword evidence="6" id="KW-0472">Membrane</keyword>
<keyword evidence="5 9" id="KW-0418">Kinase</keyword>
<evidence type="ECO:0000259" key="7">
    <source>
        <dbReference type="PROSITE" id="PS50109"/>
    </source>
</evidence>
<dbReference type="SUPFAM" id="SSF47384">
    <property type="entry name" value="Homodimeric domain of signal transducing histidine kinase"/>
    <property type="match status" value="1"/>
</dbReference>
<dbReference type="STRING" id="709986.Deima_0084"/>
<dbReference type="PROSITE" id="PS50109">
    <property type="entry name" value="HIS_KIN"/>
    <property type="match status" value="1"/>
</dbReference>
<dbReference type="SUPFAM" id="SSF55874">
    <property type="entry name" value="ATPase domain of HSP90 chaperone/DNA topoisomerase II/histidine kinase"/>
    <property type="match status" value="1"/>
</dbReference>
<name>E8U310_DEIML</name>
<sequence>MAMPSDAPLPPALLSLMDASSDATFVLDGAGNFLYANAAAAAMVRLQPEQLLGRSLEGEFSAAFSARWLAARAEVRRERRPVTYDAFNPAIGGWVRVHVVPHGEALAVQIRDVTTGQQTAALQRVSVALADASTPEQVMDVLLNHAVAAAGAYMASLTGPTADGQALELRGTIGFSEALKAQYARFPITLDLPTCHAARTHEPVFVGGRAFDEQFPESLTTRAEATRSIAALPMVVDGALWGVLTLSFREVRTFSEEERRFLMTLVQQCAQALGRVTAEVRLQEQAETLETLNRIGQALSAELDLSKLVQAVTDAGVELTGAQFGAFFYNLVNEQQESYTLYTLSGVPREAFSSFPMPRNTQVFAPTFHGEGVVRSPDITRDARYGHTAPHHGMPPGHLPVRSYLAVPVTARSGEVLGGLFFGHADVGVFTARAEALTVGLAAQTAVALDNARLYQQLQFSHATLERRVLERTRELEEQRVALDAFVAFSERTASSTDVQDLARHATNVLRTTLGNVSAAYYERDGELWKARVMTDDIQPDMQALARAGFPVDLPSFAMAVEARDALFVDGWDPAAEGVAAAAPYGAAASQPYFVRGEATALFTMASTSVRAWTARERAVFQAVARSLGLALERAEQTTRLAVQNAELGARAQALEAFANLTRDLAVEADVDGLVRRAQEILLSLLPEGYALYWQQDGDRWRSRSQVGSLGHPGLQAAVDDGFPLGHAPTLDVPWTTREPLYEDEYARGADTDPDVVQHVSAAAMLPVMVGDTLHGLIGVGLFQHRQWTAMDRAVLETVAHSLGLALEAALSAAALRERTLELERSNAELEKFAYVASHDLQEPLRTIASFAGLIERKYAGVLDEQGLRYLAFVTRGAQRMKVLIDDLLVFSRLNAVQDPLEPLDVTVPVREALDRLHDAVERTGARVTVEALPAVMGAPSELVQLFQNLIGNALKFRREGVTPEVHVRAEPDGAAWHFRVVDNGIGFGQEYAERVFQIFQRLHVREQYEGTGMGLAICRKIVERHGGRIWAESQPGVGSTFHFTLQGVPAPGHSD</sequence>
<dbReference type="Gene3D" id="3.30.565.10">
    <property type="entry name" value="Histidine kinase-like ATPase, C-terminal domain"/>
    <property type="match status" value="1"/>
</dbReference>
<dbReference type="InterPro" id="IPR013767">
    <property type="entry name" value="PAS_fold"/>
</dbReference>
<evidence type="ECO:0000256" key="5">
    <source>
        <dbReference type="ARBA" id="ARBA00022777"/>
    </source>
</evidence>
<dbReference type="InterPro" id="IPR000014">
    <property type="entry name" value="PAS"/>
</dbReference>
<keyword evidence="3" id="KW-0597">Phosphoprotein</keyword>
<dbReference type="Gene3D" id="3.30.450.40">
    <property type="match status" value="4"/>
</dbReference>
<dbReference type="EC" id="2.7.13.3" evidence="2"/>
<evidence type="ECO:0000313" key="9">
    <source>
        <dbReference type="EMBL" id="ADV65748.1"/>
    </source>
</evidence>
<dbReference type="eggNOG" id="COG4251">
    <property type="taxonomic scope" value="Bacteria"/>
</dbReference>
<dbReference type="PROSITE" id="PS50112">
    <property type="entry name" value="PAS"/>
    <property type="match status" value="1"/>
</dbReference>
<proteinExistence type="predicted"/>
<reference evidence="9 10" key="1">
    <citation type="journal article" date="2011" name="Stand. Genomic Sci.">
        <title>Complete genome sequence of Deinococcus maricopensis type strain (LB-34).</title>
        <authorList>
            <person name="Pukall R."/>
            <person name="Zeytun A."/>
            <person name="Lucas S."/>
            <person name="Lapidus A."/>
            <person name="Hammon N."/>
            <person name="Deshpande S."/>
            <person name="Nolan M."/>
            <person name="Cheng J.F."/>
            <person name="Pitluck S."/>
            <person name="Liolios K."/>
            <person name="Pagani I."/>
            <person name="Mikhailova N."/>
            <person name="Ivanova N."/>
            <person name="Mavromatis K."/>
            <person name="Pati A."/>
            <person name="Tapia R."/>
            <person name="Han C."/>
            <person name="Goodwin L."/>
            <person name="Chen A."/>
            <person name="Palaniappan K."/>
            <person name="Land M."/>
            <person name="Hauser L."/>
            <person name="Chang Y.J."/>
            <person name="Jeffries C.D."/>
            <person name="Brambilla E.M."/>
            <person name="Rohde M."/>
            <person name="Goker M."/>
            <person name="Detter J.C."/>
            <person name="Woyke T."/>
            <person name="Bristow J."/>
            <person name="Eisen J.A."/>
            <person name="Markowitz V."/>
            <person name="Hugenholtz P."/>
            <person name="Kyrpides N.C."/>
            <person name="Klenk H.P."/>
        </authorList>
    </citation>
    <scope>NUCLEOTIDE SEQUENCE [LARGE SCALE GENOMIC DNA]</scope>
    <source>
        <strain evidence="10">DSM 21211 / LMG 22137 / NRRL B-23946 / LB-34</strain>
    </source>
</reference>
<evidence type="ECO:0000256" key="1">
    <source>
        <dbReference type="ARBA" id="ARBA00000085"/>
    </source>
</evidence>
<dbReference type="InterPro" id="IPR036097">
    <property type="entry name" value="HisK_dim/P_sf"/>
</dbReference>
<dbReference type="GO" id="GO:0006355">
    <property type="term" value="P:regulation of DNA-templated transcription"/>
    <property type="evidence" value="ECO:0007669"/>
    <property type="project" value="InterPro"/>
</dbReference>
<dbReference type="Pfam" id="PF02518">
    <property type="entry name" value="HATPase_c"/>
    <property type="match status" value="1"/>
</dbReference>
<keyword evidence="10" id="KW-1185">Reference proteome</keyword>
<evidence type="ECO:0000313" key="10">
    <source>
        <dbReference type="Proteomes" id="UP000008635"/>
    </source>
</evidence>
<dbReference type="PANTHER" id="PTHR42878">
    <property type="entry name" value="TWO-COMPONENT HISTIDINE KINASE"/>
    <property type="match status" value="1"/>
</dbReference>
<dbReference type="KEGG" id="dmr:Deima_0084"/>
<dbReference type="Pfam" id="PF00989">
    <property type="entry name" value="PAS"/>
    <property type="match status" value="1"/>
</dbReference>
<dbReference type="GO" id="GO:0000155">
    <property type="term" value="F:phosphorelay sensor kinase activity"/>
    <property type="evidence" value="ECO:0007669"/>
    <property type="project" value="InterPro"/>
</dbReference>
<dbReference type="InterPro" id="IPR036890">
    <property type="entry name" value="HATPase_C_sf"/>
</dbReference>
<dbReference type="InterPro" id="IPR003661">
    <property type="entry name" value="HisK_dim/P_dom"/>
</dbReference>
<evidence type="ECO:0000256" key="4">
    <source>
        <dbReference type="ARBA" id="ARBA00022679"/>
    </source>
</evidence>
<dbReference type="GO" id="GO:0000156">
    <property type="term" value="F:phosphorelay response regulator activity"/>
    <property type="evidence" value="ECO:0007669"/>
    <property type="project" value="TreeGrafter"/>
</dbReference>
<dbReference type="eggNOG" id="COG2203">
    <property type="taxonomic scope" value="Bacteria"/>
</dbReference>
<dbReference type="SUPFAM" id="SSF55785">
    <property type="entry name" value="PYP-like sensor domain (PAS domain)"/>
    <property type="match status" value="1"/>
</dbReference>
<dbReference type="SMART" id="SM00388">
    <property type="entry name" value="HisKA"/>
    <property type="match status" value="1"/>
</dbReference>
<accession>E8U310</accession>
<dbReference type="InterPro" id="IPR035965">
    <property type="entry name" value="PAS-like_dom_sf"/>
</dbReference>
<dbReference type="GO" id="GO:0016020">
    <property type="term" value="C:membrane"/>
    <property type="evidence" value="ECO:0007669"/>
    <property type="project" value="UniProtKB-SubCell"/>
</dbReference>
<dbReference type="SUPFAM" id="SSF55781">
    <property type="entry name" value="GAF domain-like"/>
    <property type="match status" value="4"/>
</dbReference>
<evidence type="ECO:0000256" key="3">
    <source>
        <dbReference type="ARBA" id="ARBA00022553"/>
    </source>
</evidence>
<dbReference type="InterPro" id="IPR003594">
    <property type="entry name" value="HATPase_dom"/>
</dbReference>
<dbReference type="PRINTS" id="PR00344">
    <property type="entry name" value="BCTRLSENSOR"/>
</dbReference>
<dbReference type="Pfam" id="PF00512">
    <property type="entry name" value="HisKA"/>
    <property type="match status" value="1"/>
</dbReference>
<dbReference type="InterPro" id="IPR050351">
    <property type="entry name" value="BphY/WalK/GraS-like"/>
</dbReference>
<dbReference type="HOGENOM" id="CLU_000445_114_41_0"/>
<dbReference type="Proteomes" id="UP000008635">
    <property type="component" value="Chromosome"/>
</dbReference>
<keyword evidence="4" id="KW-0808">Transferase</keyword>
<reference evidence="10" key="2">
    <citation type="submission" date="2011-01" db="EMBL/GenBank/DDBJ databases">
        <title>The complete genome of Deinococcus maricopensis DSM 21211.</title>
        <authorList>
            <consortium name="US DOE Joint Genome Institute (JGI-PGF)"/>
            <person name="Lucas S."/>
            <person name="Copeland A."/>
            <person name="Lapidus A."/>
            <person name="Goodwin L."/>
            <person name="Pitluck S."/>
            <person name="Kyrpides N."/>
            <person name="Mavromatis K."/>
            <person name="Pagani I."/>
            <person name="Ivanova N."/>
            <person name="Ovchinnikova G."/>
            <person name="Zeytun A."/>
            <person name="Detter J.C."/>
            <person name="Han C."/>
            <person name="Land M."/>
            <person name="Hauser L."/>
            <person name="Markowitz V."/>
            <person name="Cheng J.-F."/>
            <person name="Hugenholtz P."/>
            <person name="Woyke T."/>
            <person name="Wu D."/>
            <person name="Pukall R."/>
            <person name="Gehrich-Schroeter G."/>
            <person name="Brambilla E."/>
            <person name="Klenk H.-P."/>
            <person name="Eisen J.A."/>
        </authorList>
    </citation>
    <scope>NUCLEOTIDE SEQUENCE [LARGE SCALE GENOMIC DNA]</scope>
    <source>
        <strain evidence="10">DSM 21211 / LMG 22137 / NRRL B-23946 / LB-34</strain>
    </source>
</reference>
<evidence type="ECO:0000256" key="6">
    <source>
        <dbReference type="ARBA" id="ARBA00023136"/>
    </source>
</evidence>
<dbReference type="SMART" id="SM00065">
    <property type="entry name" value="GAF"/>
    <property type="match status" value="4"/>
</dbReference>
<dbReference type="CDD" id="cd16921">
    <property type="entry name" value="HATPase_FilI-like"/>
    <property type="match status" value="1"/>
</dbReference>
<dbReference type="GO" id="GO:0007234">
    <property type="term" value="P:osmosensory signaling via phosphorelay pathway"/>
    <property type="evidence" value="ECO:0007669"/>
    <property type="project" value="TreeGrafter"/>
</dbReference>
<feature type="domain" description="Histidine kinase" evidence="7">
    <location>
        <begin position="836"/>
        <end position="1050"/>
    </location>
</feature>
<dbReference type="EMBL" id="CP002454">
    <property type="protein sequence ID" value="ADV65748.1"/>
    <property type="molecule type" value="Genomic_DNA"/>
</dbReference>
<dbReference type="GO" id="GO:0030295">
    <property type="term" value="F:protein kinase activator activity"/>
    <property type="evidence" value="ECO:0007669"/>
    <property type="project" value="TreeGrafter"/>
</dbReference>